<evidence type="ECO:0000256" key="4">
    <source>
        <dbReference type="ARBA" id="ARBA00022989"/>
    </source>
</evidence>
<feature type="transmembrane region" description="Helical" evidence="6">
    <location>
        <begin position="109"/>
        <end position="128"/>
    </location>
</feature>
<dbReference type="InterPro" id="IPR001851">
    <property type="entry name" value="ABC_transp_permease"/>
</dbReference>
<evidence type="ECO:0000256" key="6">
    <source>
        <dbReference type="SAM" id="Phobius"/>
    </source>
</evidence>
<dbReference type="Proteomes" id="UP000078116">
    <property type="component" value="Unassembled WGS sequence"/>
</dbReference>
<comment type="subcellular location">
    <subcellularLocation>
        <location evidence="1">Cell membrane</location>
        <topology evidence="1">Multi-pass membrane protein</topology>
    </subcellularLocation>
</comment>
<sequence>MKLKILAILCSALLVLVPTVVRSPFYLDLLVQIMIAGLIASSLNLLLGLGGLLSFAQTALAGAVSYVVALGCVTCGISPWLSALSGIAGGLVLSIGIGALALRTTGLNIGMITLALAQVMWGLALHWGSVTGGENGISGIPRPTLPIWSTADPVVWYECVAVLFLVIVAALNLFMSSALGVCLTAVRSQPKRMSALGFDIRKIRMAAFAIAGIVASLAGVLFVFHQQFVSPHALALGETAETLLMVIVGGPATLLGPLAGAVIVVVFRVIVSSYFDYWPVLLGALFVGVVVFLPEGVIPGVSRVIRRLR</sequence>
<dbReference type="EMBL" id="LXKA01000209">
    <property type="protein sequence ID" value="OAJ61593.1"/>
    <property type="molecule type" value="Genomic_DNA"/>
</dbReference>
<evidence type="ECO:0000256" key="2">
    <source>
        <dbReference type="ARBA" id="ARBA00022475"/>
    </source>
</evidence>
<evidence type="ECO:0000256" key="3">
    <source>
        <dbReference type="ARBA" id="ARBA00022692"/>
    </source>
</evidence>
<evidence type="ECO:0000313" key="8">
    <source>
        <dbReference type="EMBL" id="OAJ61593.1"/>
    </source>
</evidence>
<evidence type="ECO:0000256" key="1">
    <source>
        <dbReference type="ARBA" id="ARBA00004651"/>
    </source>
</evidence>
<dbReference type="PANTHER" id="PTHR30482">
    <property type="entry name" value="HIGH-AFFINITY BRANCHED-CHAIN AMINO ACID TRANSPORT SYSTEM PERMEASE"/>
    <property type="match status" value="1"/>
</dbReference>
<dbReference type="InterPro" id="IPR043428">
    <property type="entry name" value="LivM-like"/>
</dbReference>
<dbReference type="AlphaFoldDB" id="A0A1A9N9U3"/>
<organism evidence="8 10">
    <name type="scientific">Paraburkholderia ginsengiterrae</name>
    <dbReference type="NCBI Taxonomy" id="1462993"/>
    <lineage>
        <taxon>Bacteria</taxon>
        <taxon>Pseudomonadati</taxon>
        <taxon>Pseudomonadota</taxon>
        <taxon>Betaproteobacteria</taxon>
        <taxon>Burkholderiales</taxon>
        <taxon>Burkholderiaceae</taxon>
        <taxon>Paraburkholderia</taxon>
    </lineage>
</organism>
<gene>
    <name evidence="7" type="ORF">A6V36_33640</name>
    <name evidence="8" type="ORF">A6V37_24905</name>
</gene>
<dbReference type="CDD" id="cd06581">
    <property type="entry name" value="TM_PBP1_LivM_like"/>
    <property type="match status" value="1"/>
</dbReference>
<dbReference type="PANTHER" id="PTHR30482:SF17">
    <property type="entry name" value="ABC TRANSPORTER ATP-BINDING PROTEIN"/>
    <property type="match status" value="1"/>
</dbReference>
<dbReference type="RefSeq" id="WP_064269562.1">
    <property type="nucleotide sequence ID" value="NZ_LXJZ01000186.1"/>
</dbReference>
<reference evidence="9 10" key="1">
    <citation type="submission" date="2016-04" db="EMBL/GenBank/DDBJ databases">
        <title>Reclassification of Paraburkholderia panaciterrae (Farh et al. 2015) Dobritsa &amp; Samadpour 2016 as a later homotypic synonym of Paraburkholderia ginsengiterrae (Farh et al. 2015) Dobritsa &amp; Samadpour 2016.</title>
        <authorList>
            <person name="Dobritsa A.P."/>
            <person name="Kutumbaka K."/>
            <person name="Samadpour M."/>
        </authorList>
    </citation>
    <scope>NUCLEOTIDE SEQUENCE [LARGE SCALE GENOMIC DNA]</scope>
    <source>
        <strain evidence="8 10">DCY85</strain>
        <strain evidence="7 9">DCY85-1</strain>
    </source>
</reference>
<feature type="transmembrane region" description="Helical" evidence="6">
    <location>
        <begin position="86"/>
        <end position="102"/>
    </location>
</feature>
<evidence type="ECO:0008006" key="11">
    <source>
        <dbReference type="Google" id="ProtNLM"/>
    </source>
</evidence>
<dbReference type="STRING" id="1462993.A6V36_33640"/>
<keyword evidence="4 6" id="KW-1133">Transmembrane helix</keyword>
<evidence type="ECO:0000256" key="5">
    <source>
        <dbReference type="ARBA" id="ARBA00023136"/>
    </source>
</evidence>
<keyword evidence="2" id="KW-1003">Cell membrane</keyword>
<feature type="transmembrane region" description="Helical" evidence="6">
    <location>
        <begin position="60"/>
        <end position="80"/>
    </location>
</feature>
<accession>A0A1A9N9U3</accession>
<dbReference type="Proteomes" id="UP000077961">
    <property type="component" value="Unassembled WGS sequence"/>
</dbReference>
<keyword evidence="3 6" id="KW-0812">Transmembrane</keyword>
<feature type="transmembrane region" description="Helical" evidence="6">
    <location>
        <begin position="32"/>
        <end position="53"/>
    </location>
</feature>
<keyword evidence="9" id="KW-1185">Reference proteome</keyword>
<feature type="transmembrane region" description="Helical" evidence="6">
    <location>
        <begin position="274"/>
        <end position="293"/>
    </location>
</feature>
<dbReference type="GO" id="GO:0015658">
    <property type="term" value="F:branched-chain amino acid transmembrane transporter activity"/>
    <property type="evidence" value="ECO:0007669"/>
    <property type="project" value="InterPro"/>
</dbReference>
<keyword evidence="5 6" id="KW-0472">Membrane</keyword>
<dbReference type="EMBL" id="LXJZ01000186">
    <property type="protein sequence ID" value="OAJ56513.1"/>
    <property type="molecule type" value="Genomic_DNA"/>
</dbReference>
<proteinExistence type="predicted"/>
<name>A0A1A9N9U3_9BURK</name>
<dbReference type="Pfam" id="PF02653">
    <property type="entry name" value="BPD_transp_2"/>
    <property type="match status" value="1"/>
</dbReference>
<feature type="transmembrane region" description="Helical" evidence="6">
    <location>
        <begin position="155"/>
        <end position="186"/>
    </location>
</feature>
<comment type="caution">
    <text evidence="8">The sequence shown here is derived from an EMBL/GenBank/DDBJ whole genome shotgun (WGS) entry which is preliminary data.</text>
</comment>
<evidence type="ECO:0000313" key="7">
    <source>
        <dbReference type="EMBL" id="OAJ56513.1"/>
    </source>
</evidence>
<dbReference type="GO" id="GO:0005886">
    <property type="term" value="C:plasma membrane"/>
    <property type="evidence" value="ECO:0007669"/>
    <property type="project" value="UniProtKB-SubCell"/>
</dbReference>
<feature type="transmembrane region" description="Helical" evidence="6">
    <location>
        <begin position="244"/>
        <end position="267"/>
    </location>
</feature>
<evidence type="ECO:0000313" key="10">
    <source>
        <dbReference type="Proteomes" id="UP000078116"/>
    </source>
</evidence>
<feature type="transmembrane region" description="Helical" evidence="6">
    <location>
        <begin position="206"/>
        <end position="224"/>
    </location>
</feature>
<protein>
    <recommendedName>
        <fullName evidence="11">ABC transporter permease</fullName>
    </recommendedName>
</protein>
<evidence type="ECO:0000313" key="9">
    <source>
        <dbReference type="Proteomes" id="UP000077961"/>
    </source>
</evidence>